<evidence type="ECO:0000259" key="2">
    <source>
        <dbReference type="Pfam" id="PF13568"/>
    </source>
</evidence>
<dbReference type="Pfam" id="PF13568">
    <property type="entry name" value="OMP_b-brl_2"/>
    <property type="match status" value="1"/>
</dbReference>
<dbReference type="KEGG" id="spir:CWM47_21435"/>
<feature type="chain" id="PRO_5014979059" description="Outer membrane protein beta-barrel domain-containing protein" evidence="1">
    <location>
        <begin position="29"/>
        <end position="220"/>
    </location>
</feature>
<keyword evidence="4" id="KW-1185">Reference proteome</keyword>
<proteinExistence type="predicted"/>
<dbReference type="EMBL" id="CP025096">
    <property type="protein sequence ID" value="AUD04172.1"/>
    <property type="molecule type" value="Genomic_DNA"/>
</dbReference>
<accession>A0A2K8Z2R1</accession>
<reference evidence="3 4" key="1">
    <citation type="submission" date="2017-11" db="EMBL/GenBank/DDBJ databases">
        <title>Taxonomic description and genome sequences of Spirosoma HA7 sp. nov., isolated from pollen microhabitat of Corylus avellana.</title>
        <authorList>
            <person name="Ambika Manirajan B."/>
            <person name="Suarez C."/>
            <person name="Ratering S."/>
            <person name="Geissler-Plaum R."/>
            <person name="Cardinale M."/>
            <person name="Sylvia S."/>
        </authorList>
    </citation>
    <scope>NUCLEOTIDE SEQUENCE [LARGE SCALE GENOMIC DNA]</scope>
    <source>
        <strain evidence="3 4">HA7</strain>
    </source>
</reference>
<evidence type="ECO:0000313" key="3">
    <source>
        <dbReference type="EMBL" id="AUD04172.1"/>
    </source>
</evidence>
<name>A0A2K8Z2R1_9BACT</name>
<gene>
    <name evidence="3" type="ORF">CWM47_21435</name>
</gene>
<keyword evidence="1" id="KW-0732">Signal</keyword>
<evidence type="ECO:0000256" key="1">
    <source>
        <dbReference type="SAM" id="SignalP"/>
    </source>
</evidence>
<sequence length="220" mass="24608">MKVNIYLMKATLLISLVALTTFSQSAWAQTSFRWGITAGLNNSVLHHTYLPPNNRVTSLWGYNAGLSFSHDLTKTLSLAYDLNFTRQGEISTSTSPLGLGSYQIIILADYVSLPLMLCYRPGGGRLWIGAGPQLGFLLRGKVYDPQEGKADAMYWDLQQANRFDMGLTAGLGYQISRHLLLTSRYYLSLRPVFSPGANVRSEDIQKIYNRSGSLNLVYYF</sequence>
<dbReference type="InterPro" id="IPR025665">
    <property type="entry name" value="Beta-barrel_OMP_2"/>
</dbReference>
<protein>
    <recommendedName>
        <fullName evidence="2">Outer membrane protein beta-barrel domain-containing protein</fullName>
    </recommendedName>
</protein>
<organism evidence="3 4">
    <name type="scientific">Spirosoma pollinicola</name>
    <dbReference type="NCBI Taxonomy" id="2057025"/>
    <lineage>
        <taxon>Bacteria</taxon>
        <taxon>Pseudomonadati</taxon>
        <taxon>Bacteroidota</taxon>
        <taxon>Cytophagia</taxon>
        <taxon>Cytophagales</taxon>
        <taxon>Cytophagaceae</taxon>
        <taxon>Spirosoma</taxon>
    </lineage>
</organism>
<dbReference type="Proteomes" id="UP000232883">
    <property type="component" value="Chromosome"/>
</dbReference>
<feature type="signal peptide" evidence="1">
    <location>
        <begin position="1"/>
        <end position="28"/>
    </location>
</feature>
<evidence type="ECO:0000313" key="4">
    <source>
        <dbReference type="Proteomes" id="UP000232883"/>
    </source>
</evidence>
<feature type="domain" description="Outer membrane protein beta-barrel" evidence="2">
    <location>
        <begin position="27"/>
        <end position="193"/>
    </location>
</feature>
<dbReference type="AlphaFoldDB" id="A0A2K8Z2R1"/>